<comment type="caution">
    <text evidence="1">The sequence shown here is derived from an EMBL/GenBank/DDBJ whole genome shotgun (WGS) entry which is preliminary data.</text>
</comment>
<gene>
    <name evidence="1" type="ORF">WKI67_40370</name>
</gene>
<dbReference type="Proteomes" id="UP001377168">
    <property type="component" value="Unassembled WGS sequence"/>
</dbReference>
<sequence>MPGHRRRSTPAWAAIAGATLLAGLLTSPAFGATGDAADDPVPRPPRITSQGPYTECTANDCVGRGEPGLPGLFTFRPNEADVDADTGSTDVTGYRVRLIDQMGAVVVNGAEPPPYTAVPSVAGLQVLEVQARDWGERWGPSTSFLFMVKQAPGAVGQWQFADRPSNGTGTTTKDTATEGTERHDAALKGGATWSDRARRGEDDYSLDLNSTGLRKPKAYATTAGPPINTGESFTVSTWAYLADTTSDQVVLSAPGTHDAAFELSYSAQHKKWAFGRGAQDRRHTSDVVSYGDAAQPPARVWTHLAGVFDTKRDTDTTNDTIQLFVNGRPQGQPVTLSTATSAYRPWTSARGLQIGRTKANGHHQRYFHGYVDEAAVWQRALRPRDLRLVSDLENESEPATTLVADWNAGPATTGNTIKDYSRYSRTALNLSPEGAQLLPDSMGQGRLVLDGIRGYADASGPVVDETGSFTVSARVSVNGTEWASKPVGYRGIVAAQNLAGTSSWALVLTKLDTDVSLWSFVRTAVDAAGNVTGRVEAQANDVMTDFDTPIDLTGTYDAAAIADDPSDTSGKLTLYIGTSAQATSPQAGHTSQTQGTGNVTVGRAADGDYLSGTLDRLRIWAGALTANGVGNQVP</sequence>
<keyword evidence="2" id="KW-1185">Reference proteome</keyword>
<evidence type="ECO:0000313" key="1">
    <source>
        <dbReference type="EMBL" id="MEJ8639613.1"/>
    </source>
</evidence>
<accession>A0ACC6Q7S1</accession>
<protein>
    <submittedName>
        <fullName evidence="1">LamG domain-containing protein</fullName>
    </submittedName>
</protein>
<organism evidence="1 2">
    <name type="scientific">Streptomyces achmelvichensis</name>
    <dbReference type="NCBI Taxonomy" id="3134111"/>
    <lineage>
        <taxon>Bacteria</taxon>
        <taxon>Bacillati</taxon>
        <taxon>Actinomycetota</taxon>
        <taxon>Actinomycetes</taxon>
        <taxon>Kitasatosporales</taxon>
        <taxon>Streptomycetaceae</taxon>
        <taxon>Streptomyces</taxon>
    </lineage>
</organism>
<proteinExistence type="predicted"/>
<dbReference type="EMBL" id="JBBKAJ010000022">
    <property type="protein sequence ID" value="MEJ8639613.1"/>
    <property type="molecule type" value="Genomic_DNA"/>
</dbReference>
<reference evidence="1" key="1">
    <citation type="submission" date="2024-03" db="EMBL/GenBank/DDBJ databases">
        <title>Novel Streptomyces species of biotechnological and ecological value are a feature of Machair soil.</title>
        <authorList>
            <person name="Prole J.R."/>
            <person name="Goodfellow M."/>
            <person name="Allenby N."/>
            <person name="Ward A.C."/>
        </authorList>
    </citation>
    <scope>NUCLEOTIDE SEQUENCE</scope>
    <source>
        <strain evidence="1">MS2.AVA.5</strain>
    </source>
</reference>
<evidence type="ECO:0000313" key="2">
    <source>
        <dbReference type="Proteomes" id="UP001377168"/>
    </source>
</evidence>
<name>A0ACC6Q7S1_9ACTN</name>